<name>A0A5J9TKW3_9POAL</name>
<feature type="region of interest" description="Disordered" evidence="1">
    <location>
        <begin position="25"/>
        <end position="75"/>
    </location>
</feature>
<proteinExistence type="predicted"/>
<dbReference type="Proteomes" id="UP000324897">
    <property type="component" value="Chromosome 3"/>
</dbReference>
<organism evidence="2 3">
    <name type="scientific">Eragrostis curvula</name>
    <name type="common">weeping love grass</name>
    <dbReference type="NCBI Taxonomy" id="38414"/>
    <lineage>
        <taxon>Eukaryota</taxon>
        <taxon>Viridiplantae</taxon>
        <taxon>Streptophyta</taxon>
        <taxon>Embryophyta</taxon>
        <taxon>Tracheophyta</taxon>
        <taxon>Spermatophyta</taxon>
        <taxon>Magnoliopsida</taxon>
        <taxon>Liliopsida</taxon>
        <taxon>Poales</taxon>
        <taxon>Poaceae</taxon>
        <taxon>PACMAD clade</taxon>
        <taxon>Chloridoideae</taxon>
        <taxon>Eragrostideae</taxon>
        <taxon>Eragrostidinae</taxon>
        <taxon>Eragrostis</taxon>
    </lineage>
</organism>
<comment type="caution">
    <text evidence="2">The sequence shown here is derived from an EMBL/GenBank/DDBJ whole genome shotgun (WGS) entry which is preliminary data.</text>
</comment>
<evidence type="ECO:0000256" key="1">
    <source>
        <dbReference type="SAM" id="MobiDB-lite"/>
    </source>
</evidence>
<sequence length="75" mass="8108">PPPSLLTLRLSSPSLLLHWPLSPVTRPEVPRSRCSPRAAAPRSRAHVPAPPAVAKVDTVLPRRNNSSDLEHVGQP</sequence>
<keyword evidence="3" id="KW-1185">Reference proteome</keyword>
<feature type="non-terminal residue" evidence="2">
    <location>
        <position position="75"/>
    </location>
</feature>
<feature type="compositionally biased region" description="Low complexity" evidence="1">
    <location>
        <begin position="32"/>
        <end position="42"/>
    </location>
</feature>
<protein>
    <submittedName>
        <fullName evidence="2">Uncharacterized protein</fullName>
    </submittedName>
</protein>
<reference evidence="2 3" key="1">
    <citation type="journal article" date="2019" name="Sci. Rep.">
        <title>A high-quality genome of Eragrostis curvula grass provides insights into Poaceae evolution and supports new strategies to enhance forage quality.</title>
        <authorList>
            <person name="Carballo J."/>
            <person name="Santos B.A.C.M."/>
            <person name="Zappacosta D."/>
            <person name="Garbus I."/>
            <person name="Selva J.P."/>
            <person name="Gallo C.A."/>
            <person name="Diaz A."/>
            <person name="Albertini E."/>
            <person name="Caccamo M."/>
            <person name="Echenique V."/>
        </authorList>
    </citation>
    <scope>NUCLEOTIDE SEQUENCE [LARGE SCALE GENOMIC DNA]</scope>
    <source>
        <strain evidence="3">cv. Victoria</strain>
        <tissue evidence="2">Leaf</tissue>
    </source>
</reference>
<feature type="non-terminal residue" evidence="2">
    <location>
        <position position="1"/>
    </location>
</feature>
<dbReference type="Gramene" id="TVU12029">
    <property type="protein sequence ID" value="TVU12029"/>
    <property type="gene ID" value="EJB05_45647"/>
</dbReference>
<evidence type="ECO:0000313" key="3">
    <source>
        <dbReference type="Proteomes" id="UP000324897"/>
    </source>
</evidence>
<dbReference type="EMBL" id="RWGY01000039">
    <property type="protein sequence ID" value="TVU12029.1"/>
    <property type="molecule type" value="Genomic_DNA"/>
</dbReference>
<accession>A0A5J9TKW3</accession>
<gene>
    <name evidence="2" type="ORF">EJB05_45647</name>
</gene>
<dbReference type="AlphaFoldDB" id="A0A5J9TKW3"/>
<evidence type="ECO:0000313" key="2">
    <source>
        <dbReference type="EMBL" id="TVU12029.1"/>
    </source>
</evidence>